<keyword evidence="2" id="KW-0238">DNA-binding</keyword>
<dbReference type="CDD" id="cd00090">
    <property type="entry name" value="HTH_ARSR"/>
    <property type="match status" value="1"/>
</dbReference>
<evidence type="ECO:0000256" key="1">
    <source>
        <dbReference type="ARBA" id="ARBA00023015"/>
    </source>
</evidence>
<reference evidence="5 6" key="1">
    <citation type="submission" date="2019-12" db="EMBL/GenBank/DDBJ databases">
        <title>Whole-genome analyses of novel actinobacteria.</title>
        <authorList>
            <person name="Sahin N."/>
            <person name="Saygin H."/>
        </authorList>
    </citation>
    <scope>NUCLEOTIDE SEQUENCE [LARGE SCALE GENOMIC DNA]</scope>
    <source>
        <strain evidence="5 6">KC615</strain>
    </source>
</reference>
<dbReference type="AlphaFoldDB" id="A0A6I4VLF4"/>
<evidence type="ECO:0000256" key="3">
    <source>
        <dbReference type="ARBA" id="ARBA00023163"/>
    </source>
</evidence>
<gene>
    <name evidence="5" type="ORF">GSM42_01455</name>
</gene>
<comment type="caution">
    <text evidence="5">The sequence shown here is derived from an EMBL/GenBank/DDBJ whole genome shotgun (WGS) entry which is preliminary data.</text>
</comment>
<sequence length="112" mass="12895">MPSKDYLYPIEYTLELIGGKWKTMILFVLMEEGTKRFGELRSIISGITQGVLTTQLRELEKHGLINRKIYPTVPPKVEYSLTRFGQSLYPVLKGMCTWGSEHLNNKKNDLSD</sequence>
<name>A0A6I4VLF4_9BACL</name>
<evidence type="ECO:0000313" key="5">
    <source>
        <dbReference type="EMBL" id="MXQ52439.1"/>
    </source>
</evidence>
<proteinExistence type="predicted"/>
<dbReference type="InterPro" id="IPR011991">
    <property type="entry name" value="ArsR-like_HTH"/>
</dbReference>
<dbReference type="PANTHER" id="PTHR33204">
    <property type="entry name" value="TRANSCRIPTIONAL REGULATOR, MARR FAMILY"/>
    <property type="match status" value="1"/>
</dbReference>
<dbReference type="InterPro" id="IPR036388">
    <property type="entry name" value="WH-like_DNA-bd_sf"/>
</dbReference>
<dbReference type="Proteomes" id="UP000430692">
    <property type="component" value="Unassembled WGS sequence"/>
</dbReference>
<evidence type="ECO:0000256" key="2">
    <source>
        <dbReference type="ARBA" id="ARBA00023125"/>
    </source>
</evidence>
<dbReference type="SUPFAM" id="SSF46785">
    <property type="entry name" value="Winged helix' DNA-binding domain"/>
    <property type="match status" value="1"/>
</dbReference>
<evidence type="ECO:0000313" key="6">
    <source>
        <dbReference type="Proteomes" id="UP000430692"/>
    </source>
</evidence>
<dbReference type="Pfam" id="PF01638">
    <property type="entry name" value="HxlR"/>
    <property type="match status" value="1"/>
</dbReference>
<dbReference type="GO" id="GO:0003677">
    <property type="term" value="F:DNA binding"/>
    <property type="evidence" value="ECO:0007669"/>
    <property type="project" value="UniProtKB-KW"/>
</dbReference>
<keyword evidence="3" id="KW-0804">Transcription</keyword>
<dbReference type="InterPro" id="IPR002577">
    <property type="entry name" value="HTH_HxlR"/>
</dbReference>
<keyword evidence="6" id="KW-1185">Reference proteome</keyword>
<dbReference type="InterPro" id="IPR036390">
    <property type="entry name" value="WH_DNA-bd_sf"/>
</dbReference>
<protein>
    <submittedName>
        <fullName evidence="5">Transcriptional regulator</fullName>
    </submittedName>
</protein>
<organism evidence="5 6">
    <name type="scientific">Shimazuella alba</name>
    <dbReference type="NCBI Taxonomy" id="2690964"/>
    <lineage>
        <taxon>Bacteria</taxon>
        <taxon>Bacillati</taxon>
        <taxon>Bacillota</taxon>
        <taxon>Bacilli</taxon>
        <taxon>Bacillales</taxon>
        <taxon>Thermoactinomycetaceae</taxon>
        <taxon>Shimazuella</taxon>
    </lineage>
</organism>
<keyword evidence="1" id="KW-0805">Transcription regulation</keyword>
<dbReference type="EMBL" id="WUUL01000001">
    <property type="protein sequence ID" value="MXQ52439.1"/>
    <property type="molecule type" value="Genomic_DNA"/>
</dbReference>
<evidence type="ECO:0000259" key="4">
    <source>
        <dbReference type="PROSITE" id="PS51118"/>
    </source>
</evidence>
<dbReference type="PROSITE" id="PS51118">
    <property type="entry name" value="HTH_HXLR"/>
    <property type="match status" value="1"/>
</dbReference>
<dbReference type="RefSeq" id="WP_160799462.1">
    <property type="nucleotide sequence ID" value="NZ_WUUL01000001.1"/>
</dbReference>
<feature type="domain" description="HTH hxlR-type" evidence="4">
    <location>
        <begin position="8"/>
        <end position="107"/>
    </location>
</feature>
<dbReference type="PANTHER" id="PTHR33204:SF29">
    <property type="entry name" value="TRANSCRIPTIONAL REGULATOR"/>
    <property type="match status" value="1"/>
</dbReference>
<accession>A0A6I4VLF4</accession>
<dbReference type="Gene3D" id="1.10.10.10">
    <property type="entry name" value="Winged helix-like DNA-binding domain superfamily/Winged helix DNA-binding domain"/>
    <property type="match status" value="1"/>
</dbReference>